<dbReference type="PROSITE" id="PS50055">
    <property type="entry name" value="TYR_PHOSPHATASE_PTP"/>
    <property type="match status" value="1"/>
</dbReference>
<dbReference type="EC" id="3.1.3.48" evidence="2"/>
<dbReference type="Gene3D" id="3.90.190.10">
    <property type="entry name" value="Protein tyrosine phosphatase superfamily"/>
    <property type="match status" value="1"/>
</dbReference>
<feature type="domain" description="Tyrosine specific protein phosphatases" evidence="6">
    <location>
        <begin position="149"/>
        <end position="224"/>
    </location>
</feature>
<dbReference type="PRINTS" id="PR00700">
    <property type="entry name" value="PRTYPHPHTASE"/>
</dbReference>
<dbReference type="PROSITE" id="PS50056">
    <property type="entry name" value="TYR_PHOSPHATASE_2"/>
    <property type="match status" value="1"/>
</dbReference>
<evidence type="ECO:0000313" key="8">
    <source>
        <dbReference type="Proteomes" id="UP000472274"/>
    </source>
</evidence>
<keyword evidence="3" id="KW-0378">Hydrolase</keyword>
<dbReference type="Ensembl" id="ENSTMTT00000011051.1">
    <property type="protein sequence ID" value="ENSTMTP00000010691.1"/>
    <property type="gene ID" value="ENSTMTG00000007778.1"/>
</dbReference>
<evidence type="ECO:0000256" key="3">
    <source>
        <dbReference type="ARBA" id="ARBA00022801"/>
    </source>
</evidence>
<protein>
    <recommendedName>
        <fullName evidence="2">protein-tyrosine-phosphatase</fullName>
        <ecNumber evidence="2">3.1.3.48</ecNumber>
    </recommendedName>
</protein>
<evidence type="ECO:0000256" key="2">
    <source>
        <dbReference type="ARBA" id="ARBA00013064"/>
    </source>
</evidence>
<name>A0A674IMJ5_9SAUR</name>
<evidence type="ECO:0000256" key="4">
    <source>
        <dbReference type="ARBA" id="ARBA00022912"/>
    </source>
</evidence>
<keyword evidence="4" id="KW-0904">Protein phosphatase</keyword>
<feature type="domain" description="Tyrosine-protein phosphatase" evidence="5">
    <location>
        <begin position="24"/>
        <end position="233"/>
    </location>
</feature>
<dbReference type="AlphaFoldDB" id="A0A674IMJ5"/>
<dbReference type="GeneTree" id="ENSGT00940000165633"/>
<evidence type="ECO:0000259" key="6">
    <source>
        <dbReference type="PROSITE" id="PS50056"/>
    </source>
</evidence>
<dbReference type="InterPro" id="IPR000242">
    <property type="entry name" value="PTP_cat"/>
</dbReference>
<evidence type="ECO:0000313" key="7">
    <source>
        <dbReference type="Ensembl" id="ENSTMTP00000010691.1"/>
    </source>
</evidence>
<dbReference type="InterPro" id="IPR000387">
    <property type="entry name" value="Tyr_Pase_dom"/>
</dbReference>
<dbReference type="InParanoid" id="A0A674IMJ5"/>
<dbReference type="SMART" id="SM00404">
    <property type="entry name" value="PTPc_motif"/>
    <property type="match status" value="1"/>
</dbReference>
<accession>A0A674IMJ5</accession>
<evidence type="ECO:0000256" key="1">
    <source>
        <dbReference type="ARBA" id="ARBA00009580"/>
    </source>
</evidence>
<keyword evidence="8" id="KW-1185">Reference proteome</keyword>
<dbReference type="SUPFAM" id="SSF52799">
    <property type="entry name" value="(Phosphotyrosine protein) phosphatases II"/>
    <property type="match status" value="1"/>
</dbReference>
<proteinExistence type="inferred from homology"/>
<dbReference type="Proteomes" id="UP000472274">
    <property type="component" value="Unplaced"/>
</dbReference>
<dbReference type="Pfam" id="PF00102">
    <property type="entry name" value="Y_phosphatase"/>
    <property type="match status" value="1"/>
</dbReference>
<dbReference type="GO" id="GO:0004725">
    <property type="term" value="F:protein tyrosine phosphatase activity"/>
    <property type="evidence" value="ECO:0007669"/>
    <property type="project" value="UniProtKB-EC"/>
</dbReference>
<dbReference type="SMART" id="SM00194">
    <property type="entry name" value="PTPc"/>
    <property type="match status" value="1"/>
</dbReference>
<dbReference type="PANTHER" id="PTHR19134">
    <property type="entry name" value="RECEPTOR-TYPE TYROSINE-PROTEIN PHOSPHATASE"/>
    <property type="match status" value="1"/>
</dbReference>
<organism evidence="7 8">
    <name type="scientific">Terrapene triunguis</name>
    <name type="common">Three-toed box turtle</name>
    <dbReference type="NCBI Taxonomy" id="2587831"/>
    <lineage>
        <taxon>Eukaryota</taxon>
        <taxon>Metazoa</taxon>
        <taxon>Chordata</taxon>
        <taxon>Craniata</taxon>
        <taxon>Vertebrata</taxon>
        <taxon>Euteleostomi</taxon>
        <taxon>Archelosauria</taxon>
        <taxon>Testudinata</taxon>
        <taxon>Testudines</taxon>
        <taxon>Cryptodira</taxon>
        <taxon>Durocryptodira</taxon>
        <taxon>Testudinoidea</taxon>
        <taxon>Emydidae</taxon>
        <taxon>Terrapene</taxon>
    </lineage>
</organism>
<evidence type="ECO:0000259" key="5">
    <source>
        <dbReference type="PROSITE" id="PS50055"/>
    </source>
</evidence>
<sequence length="244" mass="27830">MAGLGQQHGWRGEGSGWCPKQGQWLVAPLAPSVLQTYAEDDTVIVTQLPLRETLVDFWALLWDYTCTALVMLNRLEELDQTYLAFWPAHGEASYGRFHVKLISEEPGAGFTIRTLAVTNRQQPKKAAREIRFWQVDDWPMQQQLPPHPATIISLLGEVERSQRTSQDSHVLVTCWDGASRCGLFCAASFVCEQIRSEGLLDVSQAVRMLKRRRRQMIKDVAQYTFCYELALSYLDSVKIYGNFK</sequence>
<reference evidence="7" key="1">
    <citation type="submission" date="2025-08" db="UniProtKB">
        <authorList>
            <consortium name="Ensembl"/>
        </authorList>
    </citation>
    <scope>IDENTIFICATION</scope>
</reference>
<comment type="similarity">
    <text evidence="1">Belongs to the protein-tyrosine phosphatase family.</text>
</comment>
<dbReference type="InterPro" id="IPR003595">
    <property type="entry name" value="Tyr_Pase_cat"/>
</dbReference>
<dbReference type="InterPro" id="IPR029021">
    <property type="entry name" value="Prot-tyrosine_phosphatase-like"/>
</dbReference>
<reference evidence="7" key="2">
    <citation type="submission" date="2025-09" db="UniProtKB">
        <authorList>
            <consortium name="Ensembl"/>
        </authorList>
    </citation>
    <scope>IDENTIFICATION</scope>
</reference>
<dbReference type="InterPro" id="IPR050348">
    <property type="entry name" value="Protein-Tyr_Phosphatase"/>
</dbReference>
<dbReference type="GO" id="GO:0008045">
    <property type="term" value="P:motor neuron axon guidance"/>
    <property type="evidence" value="ECO:0007669"/>
    <property type="project" value="TreeGrafter"/>
</dbReference>
<dbReference type="PANTHER" id="PTHR19134:SF562">
    <property type="entry name" value="PROTEIN-TYROSINE-PHOSPHATASE"/>
    <property type="match status" value="1"/>
</dbReference>